<accession>A0A6A7A1T3</accession>
<evidence type="ECO:0000256" key="5">
    <source>
        <dbReference type="ARBA" id="ARBA00022989"/>
    </source>
</evidence>
<keyword evidence="14" id="KW-1185">Reference proteome</keyword>
<evidence type="ECO:0000313" key="13">
    <source>
        <dbReference type="EMBL" id="KAF2826515.1"/>
    </source>
</evidence>
<dbReference type="GO" id="GO:0052650">
    <property type="term" value="F:all-trans-retinol dehydrogenase (NADP+) activity"/>
    <property type="evidence" value="ECO:0007669"/>
    <property type="project" value="UniProtKB-ARBA"/>
</dbReference>
<evidence type="ECO:0000256" key="3">
    <source>
        <dbReference type="ARBA" id="ARBA00022692"/>
    </source>
</evidence>
<evidence type="ECO:0000256" key="6">
    <source>
        <dbReference type="ARBA" id="ARBA00023002"/>
    </source>
</evidence>
<dbReference type="InterPro" id="IPR036291">
    <property type="entry name" value="NAD(P)-bd_dom_sf"/>
</dbReference>
<dbReference type="AlphaFoldDB" id="A0A6A7A1T3"/>
<dbReference type="SUPFAM" id="SSF51735">
    <property type="entry name" value="NAD(P)-binding Rossmann-fold domains"/>
    <property type="match status" value="1"/>
</dbReference>
<keyword evidence="5" id="KW-1133">Transmembrane helix</keyword>
<dbReference type="PANTHER" id="PTHR24322">
    <property type="entry name" value="PKSB"/>
    <property type="match status" value="1"/>
</dbReference>
<proteinExistence type="inferred from homology"/>
<dbReference type="Gene3D" id="3.40.50.720">
    <property type="entry name" value="NAD(P)-binding Rossmann-like Domain"/>
    <property type="match status" value="1"/>
</dbReference>
<keyword evidence="6" id="KW-0560">Oxidoreductase</keyword>
<dbReference type="PRINTS" id="PR00081">
    <property type="entry name" value="GDHRDH"/>
</dbReference>
<name>A0A6A7A1T3_9PLEO</name>
<evidence type="ECO:0000256" key="7">
    <source>
        <dbReference type="ARBA" id="ARBA00023098"/>
    </source>
</evidence>
<dbReference type="Proteomes" id="UP000799424">
    <property type="component" value="Unassembled WGS sequence"/>
</dbReference>
<organism evidence="13 14">
    <name type="scientific">Ophiobolus disseminans</name>
    <dbReference type="NCBI Taxonomy" id="1469910"/>
    <lineage>
        <taxon>Eukaryota</taxon>
        <taxon>Fungi</taxon>
        <taxon>Dikarya</taxon>
        <taxon>Ascomycota</taxon>
        <taxon>Pezizomycotina</taxon>
        <taxon>Dothideomycetes</taxon>
        <taxon>Pleosporomycetidae</taxon>
        <taxon>Pleosporales</taxon>
        <taxon>Pleosporineae</taxon>
        <taxon>Phaeosphaeriaceae</taxon>
        <taxon>Ophiobolus</taxon>
    </lineage>
</organism>
<dbReference type="PROSITE" id="PS00061">
    <property type="entry name" value="ADH_SHORT"/>
    <property type="match status" value="1"/>
</dbReference>
<evidence type="ECO:0000256" key="4">
    <source>
        <dbReference type="ARBA" id="ARBA00022857"/>
    </source>
</evidence>
<evidence type="ECO:0000256" key="10">
    <source>
        <dbReference type="ARBA" id="ARBA00068717"/>
    </source>
</evidence>
<comment type="subcellular location">
    <subcellularLocation>
        <location evidence="1">Membrane</location>
        <topology evidence="1">Multi-pass membrane protein</topology>
    </subcellularLocation>
</comment>
<reference evidence="13" key="1">
    <citation type="journal article" date="2020" name="Stud. Mycol.">
        <title>101 Dothideomycetes genomes: a test case for predicting lifestyles and emergence of pathogens.</title>
        <authorList>
            <person name="Haridas S."/>
            <person name="Albert R."/>
            <person name="Binder M."/>
            <person name="Bloem J."/>
            <person name="Labutti K."/>
            <person name="Salamov A."/>
            <person name="Andreopoulos B."/>
            <person name="Baker S."/>
            <person name="Barry K."/>
            <person name="Bills G."/>
            <person name="Bluhm B."/>
            <person name="Cannon C."/>
            <person name="Castanera R."/>
            <person name="Culley D."/>
            <person name="Daum C."/>
            <person name="Ezra D."/>
            <person name="Gonzalez J."/>
            <person name="Henrissat B."/>
            <person name="Kuo A."/>
            <person name="Liang C."/>
            <person name="Lipzen A."/>
            <person name="Lutzoni F."/>
            <person name="Magnuson J."/>
            <person name="Mondo S."/>
            <person name="Nolan M."/>
            <person name="Ohm R."/>
            <person name="Pangilinan J."/>
            <person name="Park H.-J."/>
            <person name="Ramirez L."/>
            <person name="Alfaro M."/>
            <person name="Sun H."/>
            <person name="Tritt A."/>
            <person name="Yoshinaga Y."/>
            <person name="Zwiers L.-H."/>
            <person name="Turgeon B."/>
            <person name="Goodwin S."/>
            <person name="Spatafora J."/>
            <person name="Crous P."/>
            <person name="Grigoriev I."/>
        </authorList>
    </citation>
    <scope>NUCLEOTIDE SEQUENCE</scope>
    <source>
        <strain evidence="13">CBS 113818</strain>
    </source>
</reference>
<evidence type="ECO:0000256" key="1">
    <source>
        <dbReference type="ARBA" id="ARBA00004141"/>
    </source>
</evidence>
<keyword evidence="7" id="KW-0443">Lipid metabolism</keyword>
<dbReference type="PANTHER" id="PTHR24322:SF736">
    <property type="entry name" value="RETINOL DEHYDROGENASE 10"/>
    <property type="match status" value="1"/>
</dbReference>
<comment type="similarity">
    <text evidence="2 12">Belongs to the short-chain dehydrogenases/reductases (SDR) family.</text>
</comment>
<dbReference type="Pfam" id="PF00106">
    <property type="entry name" value="adh_short"/>
    <property type="match status" value="1"/>
</dbReference>
<evidence type="ECO:0000256" key="8">
    <source>
        <dbReference type="ARBA" id="ARBA00023136"/>
    </source>
</evidence>
<evidence type="ECO:0000256" key="2">
    <source>
        <dbReference type="ARBA" id="ARBA00006484"/>
    </source>
</evidence>
<comment type="function">
    <text evidence="9">Catalyzes the reduction of all-trans-retinal to all-trans-retinol in the presence of NADPH.</text>
</comment>
<dbReference type="CDD" id="cd05339">
    <property type="entry name" value="17beta-HSDXI-like_SDR_c"/>
    <property type="match status" value="1"/>
</dbReference>
<evidence type="ECO:0000313" key="14">
    <source>
        <dbReference type="Proteomes" id="UP000799424"/>
    </source>
</evidence>
<sequence length="359" mass="38757">MSAALQRASNLLTLSLGQVALNPAVTAALLYILTRSPDRVRGRIINRFAVLRDPKRFVQIVKALKWCLAFGIAGALNRQLNNAALNAGRWTSESKRWDWGREVAVVTGGCSGIGELMVKRLVGRGVRVAVLDIQALPPSLQGYAHIKFFACDITNPEQVYATAEKVTQTLGSPSILINNAGILSAHTILNTPDAYLRKIFDVNVLSNWYTAKAFLPAMTKANKGHIVTIASTASYIGVAGLADYTASKAAILSFHEALAQELKHHYKAPNVLTTSIHPNWVRTPLLAPVKAELVQRGSAIIEPSLVADTVAERVFGCTGGQVFLPSSIGKVSLLRGFPNWVQEHVRDGVSKTIYGSAAK</sequence>
<dbReference type="InterPro" id="IPR020904">
    <property type="entry name" value="Sc_DH/Rdtase_CS"/>
</dbReference>
<evidence type="ECO:0000256" key="12">
    <source>
        <dbReference type="RuleBase" id="RU000363"/>
    </source>
</evidence>
<keyword evidence="8" id="KW-0472">Membrane</keyword>
<keyword evidence="4" id="KW-0521">NADP</keyword>
<evidence type="ECO:0000256" key="9">
    <source>
        <dbReference type="ARBA" id="ARBA00059620"/>
    </source>
</evidence>
<dbReference type="FunFam" id="3.40.50.720:FF:000131">
    <property type="entry name" value="Short-chain dehydrogenase/reductase 3"/>
    <property type="match status" value="1"/>
</dbReference>
<dbReference type="EMBL" id="MU006226">
    <property type="protein sequence ID" value="KAF2826515.1"/>
    <property type="molecule type" value="Genomic_DNA"/>
</dbReference>
<protein>
    <recommendedName>
        <fullName evidence="10">Short-chain dehydrogenase/reductase 3</fullName>
    </recommendedName>
    <alternativeName>
        <fullName evidence="11">Retinal short-chain dehydrogenase/reductase 1</fullName>
    </alternativeName>
</protein>
<dbReference type="OrthoDB" id="10253736at2759"/>
<keyword evidence="3" id="KW-0812">Transmembrane</keyword>
<gene>
    <name evidence="13" type="ORF">CC86DRAFT_370485</name>
</gene>
<dbReference type="GO" id="GO:0016020">
    <property type="term" value="C:membrane"/>
    <property type="evidence" value="ECO:0007669"/>
    <property type="project" value="UniProtKB-SubCell"/>
</dbReference>
<dbReference type="InterPro" id="IPR002347">
    <property type="entry name" value="SDR_fam"/>
</dbReference>
<evidence type="ECO:0000256" key="11">
    <source>
        <dbReference type="ARBA" id="ARBA00082544"/>
    </source>
</evidence>
<dbReference type="PRINTS" id="PR00080">
    <property type="entry name" value="SDRFAMILY"/>
</dbReference>